<feature type="compositionally biased region" description="Basic and acidic residues" evidence="1">
    <location>
        <begin position="222"/>
        <end position="232"/>
    </location>
</feature>
<protein>
    <submittedName>
        <fullName evidence="2">Uncharacterized protein</fullName>
    </submittedName>
</protein>
<feature type="region of interest" description="Disordered" evidence="1">
    <location>
        <begin position="294"/>
        <end position="332"/>
    </location>
</feature>
<dbReference type="OrthoDB" id="10684820at2759"/>
<organism evidence="2 3">
    <name type="scientific">Colocasia esculenta</name>
    <name type="common">Wild taro</name>
    <name type="synonym">Arum esculentum</name>
    <dbReference type="NCBI Taxonomy" id="4460"/>
    <lineage>
        <taxon>Eukaryota</taxon>
        <taxon>Viridiplantae</taxon>
        <taxon>Streptophyta</taxon>
        <taxon>Embryophyta</taxon>
        <taxon>Tracheophyta</taxon>
        <taxon>Spermatophyta</taxon>
        <taxon>Magnoliopsida</taxon>
        <taxon>Liliopsida</taxon>
        <taxon>Araceae</taxon>
        <taxon>Aroideae</taxon>
        <taxon>Colocasieae</taxon>
        <taxon>Colocasia</taxon>
    </lineage>
</organism>
<gene>
    <name evidence="2" type="ORF">Taro_036771</name>
</gene>
<evidence type="ECO:0000256" key="1">
    <source>
        <dbReference type="SAM" id="MobiDB-lite"/>
    </source>
</evidence>
<feature type="compositionally biased region" description="Low complexity" evidence="1">
    <location>
        <begin position="245"/>
        <end position="255"/>
    </location>
</feature>
<dbReference type="EMBL" id="NMUH01003132">
    <property type="protein sequence ID" value="MQM03977.1"/>
    <property type="molecule type" value="Genomic_DNA"/>
</dbReference>
<comment type="caution">
    <text evidence="2">The sequence shown here is derived from an EMBL/GenBank/DDBJ whole genome shotgun (WGS) entry which is preliminary data.</text>
</comment>
<feature type="compositionally biased region" description="Pro residues" evidence="1">
    <location>
        <begin position="66"/>
        <end position="80"/>
    </location>
</feature>
<name>A0A843W9A8_COLES</name>
<dbReference type="PANTHER" id="PTHR37614:SF2">
    <property type="entry name" value="OS02G0121400 PROTEIN"/>
    <property type="match status" value="1"/>
</dbReference>
<feature type="region of interest" description="Disordered" evidence="1">
    <location>
        <begin position="345"/>
        <end position="401"/>
    </location>
</feature>
<feature type="region of interest" description="Disordered" evidence="1">
    <location>
        <begin position="36"/>
        <end position="190"/>
    </location>
</feature>
<accession>A0A843W9A8</accession>
<feature type="compositionally biased region" description="Basic and acidic residues" evidence="1">
    <location>
        <begin position="176"/>
        <end position="190"/>
    </location>
</feature>
<dbReference type="PANTHER" id="PTHR37614">
    <property type="entry name" value="OS02G0121400 PROTEIN"/>
    <property type="match status" value="1"/>
</dbReference>
<proteinExistence type="predicted"/>
<sequence>MAGLGGGRAAGESEVSAEELKVARILVMLPRLVWEADHGPPCTHNLRWGAKKRRSACADDDDGTPEPLPPVPAPPPPPAPENLSKKRCREATAAAVAQVPLRKDARHEARQGQAVAGKHPEEAGAVAAASAMGTSSPETPLEFYPSAEEADATAGARACPPDAGRPPAKKPRLKREHLSKQVDQLSRTRTELQKEAVEIRKRLEALRARNSELVELRIKLEERKQQRPRDCVDLLPAGPVRPASAAQAPDPVHPQAQPPPQQQQQQYQQSWPQHWVNNNHVMFHQVAAPGFSIHPPPAAAAPGSQGWSWAGAQARRADGDGGGSRPGKVMDLNSSAGLDLALESQQQLHHPQKQQQQQSNYYYQQQQEQKAARKKRIQMMQQRRNAAGAGGASVKVASFIR</sequence>
<dbReference type="AlphaFoldDB" id="A0A843W9A8"/>
<feature type="region of interest" description="Disordered" evidence="1">
    <location>
        <begin position="222"/>
        <end position="270"/>
    </location>
</feature>
<keyword evidence="3" id="KW-1185">Reference proteome</keyword>
<dbReference type="Proteomes" id="UP000652761">
    <property type="component" value="Unassembled WGS sequence"/>
</dbReference>
<feature type="compositionally biased region" description="Low complexity" evidence="1">
    <location>
        <begin position="378"/>
        <end position="387"/>
    </location>
</feature>
<feature type="compositionally biased region" description="Low complexity" evidence="1">
    <location>
        <begin position="345"/>
        <end position="369"/>
    </location>
</feature>
<evidence type="ECO:0000313" key="2">
    <source>
        <dbReference type="EMBL" id="MQM03977.1"/>
    </source>
</evidence>
<reference evidence="2" key="1">
    <citation type="submission" date="2017-07" db="EMBL/GenBank/DDBJ databases">
        <title>Taro Niue Genome Assembly and Annotation.</title>
        <authorList>
            <person name="Atibalentja N."/>
            <person name="Keating K."/>
            <person name="Fields C.J."/>
        </authorList>
    </citation>
    <scope>NUCLEOTIDE SEQUENCE</scope>
    <source>
        <strain evidence="2">Niue_2</strain>
        <tissue evidence="2">Leaf</tissue>
    </source>
</reference>
<evidence type="ECO:0000313" key="3">
    <source>
        <dbReference type="Proteomes" id="UP000652761"/>
    </source>
</evidence>
<feature type="compositionally biased region" description="Basic and acidic residues" evidence="1">
    <location>
        <begin position="101"/>
        <end position="110"/>
    </location>
</feature>